<evidence type="ECO:0000313" key="12">
    <source>
        <dbReference type="Proteomes" id="UP000014155"/>
    </source>
</evidence>
<evidence type="ECO:0000256" key="9">
    <source>
        <dbReference type="SAM" id="Phobius"/>
    </source>
</evidence>
<dbReference type="eggNOG" id="COG5305">
    <property type="taxonomic scope" value="Bacteria"/>
</dbReference>
<dbReference type="Proteomes" id="UP000014155">
    <property type="component" value="Unassembled WGS sequence"/>
</dbReference>
<dbReference type="GO" id="GO:0005886">
    <property type="term" value="C:plasma membrane"/>
    <property type="evidence" value="ECO:0007669"/>
    <property type="project" value="UniProtKB-SubCell"/>
</dbReference>
<keyword evidence="7 9" id="KW-0472">Membrane</keyword>
<keyword evidence="5 9" id="KW-0812">Transmembrane</keyword>
<dbReference type="RefSeq" id="WP_004625910.1">
    <property type="nucleotide sequence ID" value="NZ_AORV01000035.1"/>
</dbReference>
<dbReference type="PANTHER" id="PTHR33908">
    <property type="entry name" value="MANNOSYLTRANSFERASE YKCB-RELATED"/>
    <property type="match status" value="1"/>
</dbReference>
<feature type="transmembrane region" description="Helical" evidence="9">
    <location>
        <begin position="243"/>
        <end position="260"/>
    </location>
</feature>
<feature type="transmembrane region" description="Helical" evidence="9">
    <location>
        <begin position="304"/>
        <end position="329"/>
    </location>
</feature>
<name>S0FI59_RUMCE</name>
<keyword evidence="3" id="KW-0328">Glycosyltransferase</keyword>
<feature type="transmembrane region" description="Helical" evidence="9">
    <location>
        <begin position="218"/>
        <end position="236"/>
    </location>
</feature>
<evidence type="ECO:0000313" key="11">
    <source>
        <dbReference type="EMBL" id="EMS71575.1"/>
    </source>
</evidence>
<feature type="transmembrane region" description="Helical" evidence="9">
    <location>
        <begin position="7"/>
        <end position="33"/>
    </location>
</feature>
<dbReference type="GO" id="GO:0016763">
    <property type="term" value="F:pentosyltransferase activity"/>
    <property type="evidence" value="ECO:0007669"/>
    <property type="project" value="TreeGrafter"/>
</dbReference>
<sequence>METRRNWFTYIYLTFFGIFVCYSLFGGILNIGVSTKYPFLWYGGILLAMGGLWLISNSAAIILSHFDIYRFRLRSRIPGIIAEAVIIAALILAAGAVRIWIIRYLPVQPQSDFQTYYNVADLLAKGTLKRDGAGYCDYISQFPHVIGYPYILSLIFKVFGASVTTGLYFNLVVSLLSVFFVNRIARLVCGRAAGVLAMVLAAFWPSQVLFINQMASEPLFTCLSLLCIWITAYLFSPSSSARDIRIFVLNILLGIMLAIAGGVRPVSVVLLIAIIVCTITYKAGNAEASNTKAGLIKTCMARGWIRAIFLLAGFLICSQLISGATARAIDRKLPDTTVSFGYNLMVGLNVEAKGAWNEQDAKFLNDRFIETGSAVEAHKASLEQALKRIKEDPEGIANLLFQKYALLWANDDYGSYWNLLFMEQQHNLTPERKEFINSVAIWNNIYYIICVYMSLIAGIFLWFRKRAGTVHILILYFVGIAFLHMVVESQSRYHYSILPVFAILAAVGAAEIFRFHRHREEQSCGSQSEAAGPEHENRSIGEQLSKKQEPGIEESKAPVFTGEDKNTVAGNRFDMLDAIQKGHVTVTVTEAYLKEKEEKLKEDNKE</sequence>
<evidence type="ECO:0000256" key="2">
    <source>
        <dbReference type="ARBA" id="ARBA00022475"/>
    </source>
</evidence>
<evidence type="ECO:0000256" key="3">
    <source>
        <dbReference type="ARBA" id="ARBA00022676"/>
    </source>
</evidence>
<dbReference type="GO" id="GO:0009103">
    <property type="term" value="P:lipopolysaccharide biosynthetic process"/>
    <property type="evidence" value="ECO:0007669"/>
    <property type="project" value="UniProtKB-ARBA"/>
</dbReference>
<evidence type="ECO:0000256" key="5">
    <source>
        <dbReference type="ARBA" id="ARBA00022692"/>
    </source>
</evidence>
<feature type="transmembrane region" description="Helical" evidence="9">
    <location>
        <begin position="470"/>
        <end position="487"/>
    </location>
</feature>
<keyword evidence="2" id="KW-1003">Cell membrane</keyword>
<feature type="transmembrane region" description="Helical" evidence="9">
    <location>
        <begin position="493"/>
        <end position="513"/>
    </location>
</feature>
<dbReference type="PANTHER" id="PTHR33908:SF11">
    <property type="entry name" value="MEMBRANE PROTEIN"/>
    <property type="match status" value="1"/>
</dbReference>
<feature type="domain" description="Glycosyltransferase RgtA/B/C/D-like" evidence="10">
    <location>
        <begin position="146"/>
        <end position="281"/>
    </location>
</feature>
<dbReference type="InterPro" id="IPR038731">
    <property type="entry name" value="RgtA/B/C-like"/>
</dbReference>
<feature type="transmembrane region" description="Helical" evidence="9">
    <location>
        <begin position="266"/>
        <end position="284"/>
    </location>
</feature>
<evidence type="ECO:0000256" key="4">
    <source>
        <dbReference type="ARBA" id="ARBA00022679"/>
    </source>
</evidence>
<protein>
    <recommendedName>
        <fullName evidence="10">Glycosyltransferase RgtA/B/C/D-like domain-containing protein</fullName>
    </recommendedName>
</protein>
<feature type="region of interest" description="Disordered" evidence="8">
    <location>
        <begin position="523"/>
        <end position="565"/>
    </location>
</feature>
<keyword evidence="12" id="KW-1185">Reference proteome</keyword>
<evidence type="ECO:0000256" key="8">
    <source>
        <dbReference type="SAM" id="MobiDB-lite"/>
    </source>
</evidence>
<keyword evidence="6 9" id="KW-1133">Transmembrane helix</keyword>
<feature type="transmembrane region" description="Helical" evidence="9">
    <location>
        <begin position="188"/>
        <end position="206"/>
    </location>
</feature>
<feature type="transmembrane region" description="Helical" evidence="9">
    <location>
        <begin position="158"/>
        <end position="181"/>
    </location>
</feature>
<accession>S0FI59</accession>
<dbReference type="AlphaFoldDB" id="S0FI59"/>
<keyword evidence="4" id="KW-0808">Transferase</keyword>
<proteinExistence type="predicted"/>
<evidence type="ECO:0000256" key="7">
    <source>
        <dbReference type="ARBA" id="ARBA00023136"/>
    </source>
</evidence>
<evidence type="ECO:0000256" key="6">
    <source>
        <dbReference type="ARBA" id="ARBA00022989"/>
    </source>
</evidence>
<dbReference type="PATRIC" id="fig|1195236.3.peg.2834"/>
<feature type="compositionally biased region" description="Basic and acidic residues" evidence="8">
    <location>
        <begin position="532"/>
        <end position="565"/>
    </location>
</feature>
<evidence type="ECO:0000259" key="10">
    <source>
        <dbReference type="Pfam" id="PF13231"/>
    </source>
</evidence>
<feature type="transmembrane region" description="Helical" evidence="9">
    <location>
        <begin position="39"/>
        <end position="68"/>
    </location>
</feature>
<dbReference type="Pfam" id="PF13231">
    <property type="entry name" value="PMT_2"/>
    <property type="match status" value="1"/>
</dbReference>
<dbReference type="InterPro" id="IPR050297">
    <property type="entry name" value="LipidA_mod_glycosyltrf_83"/>
</dbReference>
<feature type="transmembrane region" description="Helical" evidence="9">
    <location>
        <begin position="445"/>
        <end position="463"/>
    </location>
</feature>
<evidence type="ECO:0000256" key="1">
    <source>
        <dbReference type="ARBA" id="ARBA00004651"/>
    </source>
</evidence>
<comment type="caution">
    <text evidence="11">The sequence shown here is derived from an EMBL/GenBank/DDBJ whole genome shotgun (WGS) entry which is preliminary data.</text>
</comment>
<feature type="transmembrane region" description="Helical" evidence="9">
    <location>
        <begin position="80"/>
        <end position="101"/>
    </location>
</feature>
<dbReference type="EMBL" id="AORV01000035">
    <property type="protein sequence ID" value="EMS71575.1"/>
    <property type="molecule type" value="Genomic_DNA"/>
</dbReference>
<dbReference type="STRING" id="1195236.CTER_2516"/>
<reference evidence="11 12" key="1">
    <citation type="journal article" date="2013" name="Genome Announc.">
        <title>Draft Genome Sequence of the Cellulolytic, Mesophilic, Anaerobic Bacterium Clostridium termitidis Strain CT1112 (DSM 5398).</title>
        <authorList>
            <person name="Lal S."/>
            <person name="Ramachandran U."/>
            <person name="Zhang X."/>
            <person name="Munir R."/>
            <person name="Sparling R."/>
            <person name="Levin D.B."/>
        </authorList>
    </citation>
    <scope>NUCLEOTIDE SEQUENCE [LARGE SCALE GENOMIC DNA]</scope>
    <source>
        <strain evidence="11 12">CT1112</strain>
    </source>
</reference>
<organism evidence="11 12">
    <name type="scientific">Ruminiclostridium cellobioparum subsp. termitidis CT1112</name>
    <dbReference type="NCBI Taxonomy" id="1195236"/>
    <lineage>
        <taxon>Bacteria</taxon>
        <taxon>Bacillati</taxon>
        <taxon>Bacillota</taxon>
        <taxon>Clostridia</taxon>
        <taxon>Eubacteriales</taxon>
        <taxon>Oscillospiraceae</taxon>
        <taxon>Ruminiclostridium</taxon>
    </lineage>
</organism>
<gene>
    <name evidence="11" type="ORF">CTER_2516</name>
</gene>
<comment type="subcellular location">
    <subcellularLocation>
        <location evidence="1">Cell membrane</location>
        <topology evidence="1">Multi-pass membrane protein</topology>
    </subcellularLocation>
</comment>